<comment type="caution">
    <text evidence="1">The sequence shown here is derived from an EMBL/GenBank/DDBJ whole genome shotgun (WGS) entry which is preliminary data.</text>
</comment>
<organism evidence="1">
    <name type="scientific">gut metagenome</name>
    <dbReference type="NCBI Taxonomy" id="749906"/>
    <lineage>
        <taxon>unclassified sequences</taxon>
        <taxon>metagenomes</taxon>
        <taxon>organismal metagenomes</taxon>
    </lineage>
</organism>
<evidence type="ECO:0000313" key="1">
    <source>
        <dbReference type="EMBL" id="EJW98118.1"/>
    </source>
</evidence>
<dbReference type="EMBL" id="AMCI01004418">
    <property type="protein sequence ID" value="EJW98118.1"/>
    <property type="molecule type" value="Genomic_DNA"/>
</dbReference>
<sequence>MMKRTLCALALCPTLMMIGGCANMGFSD</sequence>
<dbReference type="PROSITE" id="PS51257">
    <property type="entry name" value="PROKAR_LIPOPROTEIN"/>
    <property type="match status" value="1"/>
</dbReference>
<protein>
    <submittedName>
        <fullName evidence="1">Uncharacterized protein</fullName>
    </submittedName>
</protein>
<dbReference type="AlphaFoldDB" id="J9FUD6"/>
<reference evidence="1" key="1">
    <citation type="journal article" date="2012" name="PLoS ONE">
        <title>Gene sets for utilization of primary and secondary nutrition supplies in the distal gut of endangered iberian lynx.</title>
        <authorList>
            <person name="Alcaide M."/>
            <person name="Messina E."/>
            <person name="Richter M."/>
            <person name="Bargiela R."/>
            <person name="Peplies J."/>
            <person name="Huws S.A."/>
            <person name="Newbold C.J."/>
            <person name="Golyshin P.N."/>
            <person name="Simon M.A."/>
            <person name="Lopez G."/>
            <person name="Yakimov M.M."/>
            <person name="Ferrer M."/>
        </authorList>
    </citation>
    <scope>NUCLEOTIDE SEQUENCE</scope>
</reference>
<feature type="non-terminal residue" evidence="1">
    <location>
        <position position="28"/>
    </location>
</feature>
<accession>J9FUD6</accession>
<gene>
    <name evidence="1" type="ORF">EVA_13776</name>
</gene>
<name>J9FUD6_9ZZZZ</name>
<proteinExistence type="predicted"/>